<dbReference type="InterPro" id="IPR013695">
    <property type="entry name" value="WAK"/>
</dbReference>
<dbReference type="GO" id="GO:0030247">
    <property type="term" value="F:polysaccharide binding"/>
    <property type="evidence" value="ECO:0007669"/>
    <property type="project" value="InterPro"/>
</dbReference>
<keyword evidence="11" id="KW-1185">Reference proteome</keyword>
<comment type="subcellular location">
    <subcellularLocation>
        <location evidence="1">Membrane</location>
        <topology evidence="1">Single-pass type I membrane protein</topology>
    </subcellularLocation>
</comment>
<organism evidence="10 11">
    <name type="scientific">Tagetes erecta</name>
    <name type="common">African marigold</name>
    <dbReference type="NCBI Taxonomy" id="13708"/>
    <lineage>
        <taxon>Eukaryota</taxon>
        <taxon>Viridiplantae</taxon>
        <taxon>Streptophyta</taxon>
        <taxon>Embryophyta</taxon>
        <taxon>Tracheophyta</taxon>
        <taxon>Spermatophyta</taxon>
        <taxon>Magnoliopsida</taxon>
        <taxon>eudicotyledons</taxon>
        <taxon>Gunneridae</taxon>
        <taxon>Pentapetalae</taxon>
        <taxon>asterids</taxon>
        <taxon>campanulids</taxon>
        <taxon>Asterales</taxon>
        <taxon>Asteraceae</taxon>
        <taxon>Asteroideae</taxon>
        <taxon>Heliantheae alliance</taxon>
        <taxon>Tageteae</taxon>
        <taxon>Tagetes</taxon>
    </lineage>
</organism>
<proteinExistence type="predicted"/>
<name>A0AAD8P5B6_TARER</name>
<dbReference type="AlphaFoldDB" id="A0AAD8P5B6"/>
<keyword evidence="5" id="KW-1015">Disulfide bond</keyword>
<dbReference type="EMBL" id="JAUHHV010000002">
    <property type="protein sequence ID" value="KAK1432556.1"/>
    <property type="molecule type" value="Genomic_DNA"/>
</dbReference>
<evidence type="ECO:0000313" key="10">
    <source>
        <dbReference type="EMBL" id="KAK1432556.1"/>
    </source>
</evidence>
<dbReference type="InterPro" id="IPR025287">
    <property type="entry name" value="WAK_GUB"/>
</dbReference>
<feature type="chain" id="PRO_5041907250" evidence="7">
    <location>
        <begin position="23"/>
        <end position="426"/>
    </location>
</feature>
<dbReference type="PANTHER" id="PTHR33491">
    <property type="entry name" value="OSJNBA0016N04.9 PROTEIN"/>
    <property type="match status" value="1"/>
</dbReference>
<dbReference type="GO" id="GO:0004674">
    <property type="term" value="F:protein serine/threonine kinase activity"/>
    <property type="evidence" value="ECO:0007669"/>
    <property type="project" value="UniProtKB-KW"/>
</dbReference>
<keyword evidence="3" id="KW-0808">Transferase</keyword>
<evidence type="ECO:0000256" key="5">
    <source>
        <dbReference type="ARBA" id="ARBA00023157"/>
    </source>
</evidence>
<dbReference type="Proteomes" id="UP001229421">
    <property type="component" value="Unassembled WGS sequence"/>
</dbReference>
<evidence type="ECO:0000256" key="3">
    <source>
        <dbReference type="ARBA" id="ARBA00022679"/>
    </source>
</evidence>
<evidence type="ECO:0000256" key="6">
    <source>
        <dbReference type="ARBA" id="ARBA00023180"/>
    </source>
</evidence>
<keyword evidence="6" id="KW-0325">Glycoprotein</keyword>
<evidence type="ECO:0000256" key="7">
    <source>
        <dbReference type="SAM" id="SignalP"/>
    </source>
</evidence>
<feature type="signal peptide" evidence="7">
    <location>
        <begin position="1"/>
        <end position="22"/>
    </location>
</feature>
<evidence type="ECO:0000259" key="9">
    <source>
        <dbReference type="Pfam" id="PF13947"/>
    </source>
</evidence>
<evidence type="ECO:0000313" key="11">
    <source>
        <dbReference type="Proteomes" id="UP001229421"/>
    </source>
</evidence>
<accession>A0AAD8P5B6</accession>
<comment type="caution">
    <text evidence="10">The sequence shown here is derived from an EMBL/GenBank/DDBJ whole genome shotgun (WGS) entry which is preliminary data.</text>
</comment>
<dbReference type="Gene3D" id="1.10.510.10">
    <property type="entry name" value="Transferase(Phosphotransferase) domain 1"/>
    <property type="match status" value="1"/>
</dbReference>
<reference evidence="10" key="1">
    <citation type="journal article" date="2023" name="bioRxiv">
        <title>Improved chromosome-level genome assembly for marigold (Tagetes erecta).</title>
        <authorList>
            <person name="Jiang F."/>
            <person name="Yuan L."/>
            <person name="Wang S."/>
            <person name="Wang H."/>
            <person name="Xu D."/>
            <person name="Wang A."/>
            <person name="Fan W."/>
        </authorList>
    </citation>
    <scope>NUCLEOTIDE SEQUENCE</scope>
    <source>
        <strain evidence="10">WSJ</strain>
        <tissue evidence="10">Leaf</tissue>
    </source>
</reference>
<evidence type="ECO:0000256" key="1">
    <source>
        <dbReference type="ARBA" id="ARBA00004479"/>
    </source>
</evidence>
<gene>
    <name evidence="10" type="ORF">QVD17_09453</name>
</gene>
<evidence type="ECO:0000256" key="2">
    <source>
        <dbReference type="ARBA" id="ARBA00022527"/>
    </source>
</evidence>
<evidence type="ECO:0000256" key="4">
    <source>
        <dbReference type="ARBA" id="ARBA00022729"/>
    </source>
</evidence>
<dbReference type="GO" id="GO:0016020">
    <property type="term" value="C:membrane"/>
    <property type="evidence" value="ECO:0007669"/>
    <property type="project" value="UniProtKB-SubCell"/>
</dbReference>
<dbReference type="Pfam" id="PF13947">
    <property type="entry name" value="GUB_WAK_bind"/>
    <property type="match status" value="1"/>
</dbReference>
<keyword evidence="2" id="KW-0723">Serine/threonine-protein kinase</keyword>
<feature type="domain" description="Wall-associated receptor kinase" evidence="8">
    <location>
        <begin position="156"/>
        <end position="223"/>
    </location>
</feature>
<dbReference type="Pfam" id="PF08488">
    <property type="entry name" value="WAK"/>
    <property type="match status" value="1"/>
</dbReference>
<keyword evidence="2" id="KW-0418">Kinase</keyword>
<protein>
    <submittedName>
        <fullName evidence="10">Uncharacterized protein</fullName>
    </submittedName>
</protein>
<evidence type="ECO:0000259" key="8">
    <source>
        <dbReference type="Pfam" id="PF08488"/>
    </source>
</evidence>
<feature type="domain" description="Wall-associated receptor kinase galacturonan-binding" evidence="9">
    <location>
        <begin position="29"/>
        <end position="86"/>
    </location>
</feature>
<keyword evidence="4 7" id="KW-0732">Signal</keyword>
<sequence length="426" mass="46419">MKSMKLYLITLISLTSATTSLALYAKPGCNDTCGNILIPYPFGMGTSCYLNEWFSVDCNSSTPYLPAFGYLQLLSLDLEKQTVNVNVAMISDCQTLVWSSSQILSFDLRGSPFLFSQEHNIFVVEGCGNAVIMEQNNNLLTGCSTICRNLTTSNSNMSCYGINCCQTSIPYFLEMFMVNISELQGAADGSCGSAFLVDEGWYYANRFSGLSEVVVPISLRWTLTEQDISGSNCSDVAVRWLDLGNGSEVKTFMCSCSPVEQGSPYLVNGCQVVKECAGCNGECYFNASTGFICFSSQFPLARDKSSTLGVVLGVSISIGLLILSASEKPISLTRSGEHRSLATHFMLAMEEGELISVIDYRIVNDGARGELIAIANLAMQCLNLNGKNRPTMKEVASELERIRMTHVPTNIGNSKYNVGEDEPIML</sequence>